<proteinExistence type="predicted"/>
<gene>
    <name evidence="2" type="ORF">TBRA_LOCUS1277</name>
</gene>
<evidence type="ECO:0000313" key="3">
    <source>
        <dbReference type="Proteomes" id="UP000479190"/>
    </source>
</evidence>
<keyword evidence="3" id="KW-1185">Reference proteome</keyword>
<feature type="region of interest" description="Disordered" evidence="1">
    <location>
        <begin position="13"/>
        <end position="87"/>
    </location>
</feature>
<sequence>MILPSKCEAVIRKERELDQHQPPDRPVRRRRAGLFGAAITPRPQPRSPSPTIRDNTATDHALQQPAPAAHRHLQLLSRTTPPKKATH</sequence>
<name>A0A6H5HZV4_9HYME</name>
<accession>A0A6H5HZV4</accession>
<dbReference type="EMBL" id="CADCXV010000277">
    <property type="protein sequence ID" value="CAB0029215.1"/>
    <property type="molecule type" value="Genomic_DNA"/>
</dbReference>
<evidence type="ECO:0000313" key="2">
    <source>
        <dbReference type="EMBL" id="CAB0029215.1"/>
    </source>
</evidence>
<evidence type="ECO:0000256" key="1">
    <source>
        <dbReference type="SAM" id="MobiDB-lite"/>
    </source>
</evidence>
<feature type="non-terminal residue" evidence="2">
    <location>
        <position position="87"/>
    </location>
</feature>
<organism evidence="2 3">
    <name type="scientific">Trichogramma brassicae</name>
    <dbReference type="NCBI Taxonomy" id="86971"/>
    <lineage>
        <taxon>Eukaryota</taxon>
        <taxon>Metazoa</taxon>
        <taxon>Ecdysozoa</taxon>
        <taxon>Arthropoda</taxon>
        <taxon>Hexapoda</taxon>
        <taxon>Insecta</taxon>
        <taxon>Pterygota</taxon>
        <taxon>Neoptera</taxon>
        <taxon>Endopterygota</taxon>
        <taxon>Hymenoptera</taxon>
        <taxon>Apocrita</taxon>
        <taxon>Proctotrupomorpha</taxon>
        <taxon>Chalcidoidea</taxon>
        <taxon>Trichogrammatidae</taxon>
        <taxon>Trichogramma</taxon>
    </lineage>
</organism>
<dbReference type="AlphaFoldDB" id="A0A6H5HZV4"/>
<reference evidence="2 3" key="1">
    <citation type="submission" date="2020-02" db="EMBL/GenBank/DDBJ databases">
        <authorList>
            <person name="Ferguson B K."/>
        </authorList>
    </citation>
    <scope>NUCLEOTIDE SEQUENCE [LARGE SCALE GENOMIC DNA]</scope>
</reference>
<dbReference type="Proteomes" id="UP000479190">
    <property type="component" value="Unassembled WGS sequence"/>
</dbReference>
<protein>
    <submittedName>
        <fullName evidence="2">Uncharacterized protein</fullName>
    </submittedName>
</protein>
<feature type="compositionally biased region" description="Basic and acidic residues" evidence="1">
    <location>
        <begin position="13"/>
        <end position="26"/>
    </location>
</feature>